<dbReference type="InterPro" id="IPR031052">
    <property type="entry name" value="FHY3/FAR1"/>
</dbReference>
<comment type="subcellular location">
    <subcellularLocation>
        <location evidence="2">Nucleus</location>
    </subcellularLocation>
</comment>
<dbReference type="InterPro" id="IPR018289">
    <property type="entry name" value="MULE_transposase_dom"/>
</dbReference>
<dbReference type="PANTHER" id="PTHR31669:SF296">
    <property type="entry name" value="PROTEIN FAR1-RELATED SEQUENCE"/>
    <property type="match status" value="1"/>
</dbReference>
<sequence>MYFVGQTFSSKLEAREFYNSYAKIIGFSIRTSTTRLSSLSREQNKVQFVCNKEGRGGRMVVKLIDDRWHVIYFAPDHNHDFVVKPSLKKFLRSHKGIPKEEKEFIALLHGCNLSTGRIMQLMNEFYGSAQLVPYEGKDVGNFRSTIRRTEKELEQEDLEFFYKIKLDADHRVECLFLVDSAARHAYIESYSDLVSFDATYMTNIYDMPFTPFIGINKHGQSFMLGCAFIRDEKTPSYIWLFETFLEAMKGKSPMSIITYQDAAIRAAITQVFPNTNHKNCRWHIMDKFSGTIRPVLDKDEELRDDFKECLNYTVTPDEFETKLVEMINKYHLGDDVHFQHLYAIRSSFIPAYYMHYFYPFLQSTHRSEGFNAVMKKYVNPNMSVLHFVKQYQKIQDKCLVAQDGQDFRKDDKARRRWSKYPIERHAASVYTKNLFYKFSKEFEKTAEYDVKPEGQFQYWLVPNNNFVYGYGKRNYLVTTLEEKESYCCECSKVDRDGMLCCHILKVITRLGVKAIPQLYILKRWTQKAVPDNEGDAPNAHVQADFITVWFTNLSTSFAKLAVEGYASKEVYTIMDNHIKQIRIEVDEAKKRKKKNTQRGRKCQASIPKPEALNNQSSSAPEDNPAELAGPVAIPASMSNPPRSKVKGRKKEKRLKKGMNAESKRQNKCGIYRLTGHNAAKCSSKKKIEDGKLGF</sequence>
<dbReference type="EMBL" id="CM029041">
    <property type="protein sequence ID" value="KAG2629323.1"/>
    <property type="molecule type" value="Genomic_DNA"/>
</dbReference>
<evidence type="ECO:0000256" key="1">
    <source>
        <dbReference type="PROSITE-ProRule" id="PRU00325"/>
    </source>
</evidence>
<dbReference type="PROSITE" id="PS50966">
    <property type="entry name" value="ZF_SWIM"/>
    <property type="match status" value="1"/>
</dbReference>
<comment type="similarity">
    <text evidence="2">Belongs to the FHY3/FAR1 family.</text>
</comment>
<evidence type="ECO:0000259" key="4">
    <source>
        <dbReference type="PROSITE" id="PS50966"/>
    </source>
</evidence>
<keyword evidence="1 2" id="KW-0863">Zinc-finger</keyword>
<evidence type="ECO:0000313" key="6">
    <source>
        <dbReference type="Proteomes" id="UP000823388"/>
    </source>
</evidence>
<gene>
    <name evidence="5" type="ORF">PVAP13_3KG424701</name>
</gene>
<reference evidence="5" key="1">
    <citation type="submission" date="2020-05" db="EMBL/GenBank/DDBJ databases">
        <title>WGS assembly of Panicum virgatum.</title>
        <authorList>
            <person name="Lovell J.T."/>
            <person name="Jenkins J."/>
            <person name="Shu S."/>
            <person name="Juenger T.E."/>
            <person name="Schmutz J."/>
        </authorList>
    </citation>
    <scope>NUCLEOTIDE SEQUENCE</scope>
    <source>
        <strain evidence="5">AP13</strain>
    </source>
</reference>
<dbReference type="Pfam" id="PF10551">
    <property type="entry name" value="MULE"/>
    <property type="match status" value="1"/>
</dbReference>
<dbReference type="InterPro" id="IPR007527">
    <property type="entry name" value="Znf_SWIM"/>
</dbReference>
<dbReference type="AlphaFoldDB" id="A0A8T0V906"/>
<organism evidence="5 6">
    <name type="scientific">Panicum virgatum</name>
    <name type="common">Blackwell switchgrass</name>
    <dbReference type="NCBI Taxonomy" id="38727"/>
    <lineage>
        <taxon>Eukaryota</taxon>
        <taxon>Viridiplantae</taxon>
        <taxon>Streptophyta</taxon>
        <taxon>Embryophyta</taxon>
        <taxon>Tracheophyta</taxon>
        <taxon>Spermatophyta</taxon>
        <taxon>Magnoliopsida</taxon>
        <taxon>Liliopsida</taxon>
        <taxon>Poales</taxon>
        <taxon>Poaceae</taxon>
        <taxon>PACMAD clade</taxon>
        <taxon>Panicoideae</taxon>
        <taxon>Panicodae</taxon>
        <taxon>Paniceae</taxon>
        <taxon>Panicinae</taxon>
        <taxon>Panicum</taxon>
        <taxon>Panicum sect. Hiantes</taxon>
    </lineage>
</organism>
<keyword evidence="6" id="KW-1185">Reference proteome</keyword>
<feature type="compositionally biased region" description="Basic residues" evidence="3">
    <location>
        <begin position="643"/>
        <end position="656"/>
    </location>
</feature>
<feature type="domain" description="SWIM-type" evidence="4">
    <location>
        <begin position="475"/>
        <end position="511"/>
    </location>
</feature>
<evidence type="ECO:0000256" key="3">
    <source>
        <dbReference type="SAM" id="MobiDB-lite"/>
    </source>
</evidence>
<dbReference type="GO" id="GO:0006355">
    <property type="term" value="P:regulation of DNA-templated transcription"/>
    <property type="evidence" value="ECO:0007669"/>
    <property type="project" value="UniProtKB-UniRule"/>
</dbReference>
<dbReference type="PANTHER" id="PTHR31669">
    <property type="entry name" value="PROTEIN FAR1-RELATED SEQUENCE 10-RELATED"/>
    <property type="match status" value="1"/>
</dbReference>
<comment type="function">
    <text evidence="2">Putative transcription activator involved in regulating light control of development.</text>
</comment>
<keyword evidence="2" id="KW-0862">Zinc</keyword>
<evidence type="ECO:0000313" key="5">
    <source>
        <dbReference type="EMBL" id="KAG2629323.1"/>
    </source>
</evidence>
<dbReference type="Pfam" id="PF03101">
    <property type="entry name" value="FAR1"/>
    <property type="match status" value="1"/>
</dbReference>
<keyword evidence="2" id="KW-0539">Nucleus</keyword>
<evidence type="ECO:0000256" key="2">
    <source>
        <dbReference type="RuleBase" id="RU367018"/>
    </source>
</evidence>
<name>A0A8T0V906_PANVG</name>
<dbReference type="Proteomes" id="UP000823388">
    <property type="component" value="Chromosome 3K"/>
</dbReference>
<feature type="region of interest" description="Disordered" evidence="3">
    <location>
        <begin position="589"/>
        <end position="669"/>
    </location>
</feature>
<protein>
    <recommendedName>
        <fullName evidence="2">Protein FAR1-RELATED SEQUENCE</fullName>
    </recommendedName>
</protein>
<feature type="compositionally biased region" description="Basic residues" evidence="3">
    <location>
        <begin position="590"/>
        <end position="601"/>
    </location>
</feature>
<dbReference type="GO" id="GO:0005634">
    <property type="term" value="C:nucleus"/>
    <property type="evidence" value="ECO:0007669"/>
    <property type="project" value="UniProtKB-SubCell"/>
</dbReference>
<accession>A0A8T0V906</accession>
<proteinExistence type="inferred from homology"/>
<dbReference type="InterPro" id="IPR004330">
    <property type="entry name" value="FAR1_DNA_bnd_dom"/>
</dbReference>
<keyword evidence="2" id="KW-0479">Metal-binding</keyword>
<dbReference type="GO" id="GO:0008270">
    <property type="term" value="F:zinc ion binding"/>
    <property type="evidence" value="ECO:0007669"/>
    <property type="project" value="UniProtKB-UniRule"/>
</dbReference>
<comment type="caution">
    <text evidence="5">The sequence shown here is derived from an EMBL/GenBank/DDBJ whole genome shotgun (WGS) entry which is preliminary data.</text>
</comment>